<evidence type="ECO:0000313" key="9">
    <source>
        <dbReference type="EMBL" id="MFD2732780.1"/>
    </source>
</evidence>
<feature type="modified residue" description="4-aspartylphosphate" evidence="6">
    <location>
        <position position="63"/>
    </location>
</feature>
<evidence type="ECO:0000256" key="1">
    <source>
        <dbReference type="ARBA" id="ARBA00022553"/>
    </source>
</evidence>
<proteinExistence type="predicted"/>
<feature type="domain" description="Response regulatory" evidence="7">
    <location>
        <begin position="10"/>
        <end position="128"/>
    </location>
</feature>
<dbReference type="InterPro" id="IPR011006">
    <property type="entry name" value="CheY-like_superfamily"/>
</dbReference>
<dbReference type="Pfam" id="PF00072">
    <property type="entry name" value="Response_reg"/>
    <property type="match status" value="1"/>
</dbReference>
<dbReference type="InterPro" id="IPR000014">
    <property type="entry name" value="PAS"/>
</dbReference>
<dbReference type="InterPro" id="IPR039420">
    <property type="entry name" value="WalR-like"/>
</dbReference>
<protein>
    <submittedName>
        <fullName evidence="9">Response regulator</fullName>
    </submittedName>
</protein>
<keyword evidence="1 6" id="KW-0597">Phosphoprotein</keyword>
<dbReference type="InterPro" id="IPR035965">
    <property type="entry name" value="PAS-like_dom_sf"/>
</dbReference>
<dbReference type="EMBL" id="JBHULV010000047">
    <property type="protein sequence ID" value="MFD2732780.1"/>
    <property type="molecule type" value="Genomic_DNA"/>
</dbReference>
<evidence type="ECO:0000259" key="8">
    <source>
        <dbReference type="PROSITE" id="PS50112"/>
    </source>
</evidence>
<evidence type="ECO:0000256" key="2">
    <source>
        <dbReference type="ARBA" id="ARBA00023012"/>
    </source>
</evidence>
<dbReference type="RefSeq" id="WP_379046991.1">
    <property type="nucleotide sequence ID" value="NZ_JBHSKW010000063.1"/>
</dbReference>
<dbReference type="SUPFAM" id="SSF47384">
    <property type="entry name" value="Homodimeric domain of signal transducing histidine kinase"/>
    <property type="match status" value="1"/>
</dbReference>
<dbReference type="InterPro" id="IPR001789">
    <property type="entry name" value="Sig_transdc_resp-reg_receiver"/>
</dbReference>
<dbReference type="NCBIfam" id="TIGR00229">
    <property type="entry name" value="sensory_box"/>
    <property type="match status" value="1"/>
</dbReference>
<dbReference type="SUPFAM" id="SSF52172">
    <property type="entry name" value="CheY-like"/>
    <property type="match status" value="1"/>
</dbReference>
<evidence type="ECO:0000256" key="4">
    <source>
        <dbReference type="ARBA" id="ARBA00023125"/>
    </source>
</evidence>
<dbReference type="Gene3D" id="1.10.287.130">
    <property type="match status" value="1"/>
</dbReference>
<evidence type="ECO:0000256" key="5">
    <source>
        <dbReference type="ARBA" id="ARBA00023163"/>
    </source>
</evidence>
<evidence type="ECO:0000313" key="10">
    <source>
        <dbReference type="Proteomes" id="UP001597546"/>
    </source>
</evidence>
<dbReference type="PROSITE" id="PS50112">
    <property type="entry name" value="PAS"/>
    <property type="match status" value="1"/>
</dbReference>
<comment type="caution">
    <text evidence="9">The sequence shown here is derived from an EMBL/GenBank/DDBJ whole genome shotgun (WGS) entry which is preliminary data.</text>
</comment>
<sequence>MKENDKKNYNILVIEDNLGDFNIINAYLINQILNHNIKHADSFKTAKEIIETASYGFDAILLDLSLPDLSGEELTREIVAISGDTPIIVLTGYENLDFSVKSLALGIEDYLLKDEITSKSLYQDIVYSIERKRTNAKIIESEKRYSDLFHFSPQSMIVYDLETLKILSANNAALKNYGYTEIELLNMTIEDICFTQNNEDQELNYLKNVDNTSLLGLCKLKTKNGELIDVDAVTNTINFKGKIARIFLATDVTERLQYINAIEKQNKKLQEIAYTQSHIVRAPLARIMTIMNLLEQLNSETQECKELLNFMVKSAKELDEVIKDIVFKTENLID</sequence>
<dbReference type="CDD" id="cd00156">
    <property type="entry name" value="REC"/>
    <property type="match status" value="1"/>
</dbReference>
<dbReference type="PROSITE" id="PS50110">
    <property type="entry name" value="RESPONSE_REGULATORY"/>
    <property type="match status" value="1"/>
</dbReference>
<evidence type="ECO:0000259" key="7">
    <source>
        <dbReference type="PROSITE" id="PS50110"/>
    </source>
</evidence>
<gene>
    <name evidence="9" type="ORF">ACFSSE_13810</name>
</gene>
<evidence type="ECO:0000256" key="6">
    <source>
        <dbReference type="PROSITE-ProRule" id="PRU00169"/>
    </source>
</evidence>
<feature type="domain" description="PAS" evidence="8">
    <location>
        <begin position="141"/>
        <end position="186"/>
    </location>
</feature>
<reference evidence="10" key="1">
    <citation type="journal article" date="2019" name="Int. J. Syst. Evol. Microbiol.">
        <title>The Global Catalogue of Microorganisms (GCM) 10K type strain sequencing project: providing services to taxonomists for standard genome sequencing and annotation.</title>
        <authorList>
            <consortium name="The Broad Institute Genomics Platform"/>
            <consortium name="The Broad Institute Genome Sequencing Center for Infectious Disease"/>
            <person name="Wu L."/>
            <person name="Ma J."/>
        </authorList>
    </citation>
    <scope>NUCLEOTIDE SEQUENCE [LARGE SCALE GENOMIC DNA]</scope>
    <source>
        <strain evidence="10">KCTC 42456</strain>
    </source>
</reference>
<keyword evidence="5" id="KW-0804">Transcription</keyword>
<keyword evidence="2" id="KW-0902">Two-component regulatory system</keyword>
<name>A0ABW5TVM9_9SPHI</name>
<dbReference type="Pfam" id="PF13426">
    <property type="entry name" value="PAS_9"/>
    <property type="match status" value="1"/>
</dbReference>
<dbReference type="PANTHER" id="PTHR48111:SF1">
    <property type="entry name" value="TWO-COMPONENT RESPONSE REGULATOR ORR33"/>
    <property type="match status" value="1"/>
</dbReference>
<keyword evidence="4" id="KW-0238">DNA-binding</keyword>
<keyword evidence="10" id="KW-1185">Reference proteome</keyword>
<dbReference type="Proteomes" id="UP001597546">
    <property type="component" value="Unassembled WGS sequence"/>
</dbReference>
<organism evidence="9 10">
    <name type="scientific">Pedobacter alpinus</name>
    <dbReference type="NCBI Taxonomy" id="1590643"/>
    <lineage>
        <taxon>Bacteria</taxon>
        <taxon>Pseudomonadati</taxon>
        <taxon>Bacteroidota</taxon>
        <taxon>Sphingobacteriia</taxon>
        <taxon>Sphingobacteriales</taxon>
        <taxon>Sphingobacteriaceae</taxon>
        <taxon>Pedobacter</taxon>
    </lineage>
</organism>
<dbReference type="SMART" id="SM00448">
    <property type="entry name" value="REC"/>
    <property type="match status" value="1"/>
</dbReference>
<keyword evidence="3" id="KW-0805">Transcription regulation</keyword>
<dbReference type="Gene3D" id="3.40.50.2300">
    <property type="match status" value="1"/>
</dbReference>
<accession>A0ABW5TVM9</accession>
<dbReference type="InterPro" id="IPR036097">
    <property type="entry name" value="HisK_dim/P_sf"/>
</dbReference>
<dbReference type="SUPFAM" id="SSF55785">
    <property type="entry name" value="PYP-like sensor domain (PAS domain)"/>
    <property type="match status" value="1"/>
</dbReference>
<dbReference type="PANTHER" id="PTHR48111">
    <property type="entry name" value="REGULATOR OF RPOS"/>
    <property type="match status" value="1"/>
</dbReference>
<dbReference type="Gene3D" id="3.30.450.20">
    <property type="entry name" value="PAS domain"/>
    <property type="match status" value="1"/>
</dbReference>
<evidence type="ECO:0000256" key="3">
    <source>
        <dbReference type="ARBA" id="ARBA00023015"/>
    </source>
</evidence>